<proteinExistence type="predicted"/>
<sequence length="408" mass="45648">MFVFPLYVEPEEAAAADALEAVQPVASEPSPVSEAFNPQRLSTIIRSNSNGGLGDASEATADVLHTLPKWAQAVMQTGCFNVRTGQSQFTRKMKRASQQEEDASERPRKRRPMGRREADVTPIEDENSALQECLDELNATKDAEVEDEDVLPTLMTQAQRVAHSMEKYAELLEQLLEKATTCQQHEAFERDEMDVFSPADVKTLSQATKAMDKSDWIRKLDPNLLISVMNVFDTQVQLGLALDVQSALLPNDDDDKMQSPDRMASRLEMALDVAICELIVMATPQIDRKALSEENIDNCIQLLHHVIRRFLLLCIDTTFVTSASAVAKNNAGKRQSIGNKGRVNLRTNKIIRKAVERIIPVVCEFMNQLAALITVVKLADRKVVCLFYGAFFCSTKPIENYCLKRSWV</sequence>
<reference evidence="2" key="1">
    <citation type="submission" date="2021-02" db="EMBL/GenBank/DDBJ databases">
        <authorList>
            <person name="Palmer J.M."/>
        </authorList>
    </citation>
    <scope>NUCLEOTIDE SEQUENCE</scope>
    <source>
        <strain evidence="2">SCRP23</strain>
    </source>
</reference>
<protein>
    <submittedName>
        <fullName evidence="2">Sister chromatid cohesion protein 2</fullName>
    </submittedName>
</protein>
<organism evidence="2 3">
    <name type="scientific">Phytophthora boehmeriae</name>
    <dbReference type="NCBI Taxonomy" id="109152"/>
    <lineage>
        <taxon>Eukaryota</taxon>
        <taxon>Sar</taxon>
        <taxon>Stramenopiles</taxon>
        <taxon>Oomycota</taxon>
        <taxon>Peronosporomycetes</taxon>
        <taxon>Peronosporales</taxon>
        <taxon>Peronosporaceae</taxon>
        <taxon>Phytophthora</taxon>
    </lineage>
</organism>
<dbReference type="OrthoDB" id="418242at2759"/>
<gene>
    <name evidence="2" type="primary">SCC2_2</name>
    <name evidence="2" type="ORF">PHYBOEH_005691</name>
</gene>
<dbReference type="Proteomes" id="UP000693981">
    <property type="component" value="Unassembled WGS sequence"/>
</dbReference>
<keyword evidence="3" id="KW-1185">Reference proteome</keyword>
<accession>A0A8T1XCX1</accession>
<comment type="caution">
    <text evidence="2">The sequence shown here is derived from an EMBL/GenBank/DDBJ whole genome shotgun (WGS) entry which is preliminary data.</text>
</comment>
<evidence type="ECO:0000313" key="2">
    <source>
        <dbReference type="EMBL" id="KAG7402128.1"/>
    </source>
</evidence>
<dbReference type="EMBL" id="JAGDFL010000003">
    <property type="protein sequence ID" value="KAG7402128.1"/>
    <property type="molecule type" value="Genomic_DNA"/>
</dbReference>
<evidence type="ECO:0000256" key="1">
    <source>
        <dbReference type="SAM" id="MobiDB-lite"/>
    </source>
</evidence>
<feature type="region of interest" description="Disordered" evidence="1">
    <location>
        <begin position="86"/>
        <end position="123"/>
    </location>
</feature>
<evidence type="ECO:0000313" key="3">
    <source>
        <dbReference type="Proteomes" id="UP000693981"/>
    </source>
</evidence>
<name>A0A8T1XCX1_9STRA</name>
<dbReference type="AlphaFoldDB" id="A0A8T1XCX1"/>